<proteinExistence type="predicted"/>
<reference evidence="3 4" key="1">
    <citation type="journal article" date="2021" name="DNA Res.">
        <title>Genome analysis of Candida subhashii reveals its hybrid nature and dual mitochondrial genome conformations.</title>
        <authorList>
            <person name="Mixao V."/>
            <person name="Hegedusova E."/>
            <person name="Saus E."/>
            <person name="Pryszcz L.P."/>
            <person name="Cillingova A."/>
            <person name="Nosek J."/>
            <person name="Gabaldon T."/>
        </authorList>
    </citation>
    <scope>NUCLEOTIDE SEQUENCE [LARGE SCALE GENOMIC DNA]</scope>
    <source>
        <strain evidence="3 4">CBS 10753</strain>
    </source>
</reference>
<feature type="domain" description="Zn(2)-C6 fungal-type" evidence="2">
    <location>
        <begin position="12"/>
        <end position="42"/>
    </location>
</feature>
<dbReference type="PANTHER" id="PTHR47657:SF7">
    <property type="entry name" value="STEROL REGULATORY ELEMENT-BINDING PROTEIN ECM22"/>
    <property type="match status" value="1"/>
</dbReference>
<dbReference type="SMART" id="SM00066">
    <property type="entry name" value="GAL4"/>
    <property type="match status" value="1"/>
</dbReference>
<feature type="region of interest" description="Disordered" evidence="1">
    <location>
        <begin position="80"/>
        <end position="101"/>
    </location>
</feature>
<dbReference type="Proteomes" id="UP000694255">
    <property type="component" value="Unassembled WGS sequence"/>
</dbReference>
<evidence type="ECO:0000313" key="4">
    <source>
        <dbReference type="Proteomes" id="UP000694255"/>
    </source>
</evidence>
<gene>
    <name evidence="3" type="ORF">J8A68_000384</name>
</gene>
<dbReference type="AlphaFoldDB" id="A0A8J5QTX4"/>
<dbReference type="EMBL" id="JAGSYN010000043">
    <property type="protein sequence ID" value="KAG7666128.1"/>
    <property type="molecule type" value="Genomic_DNA"/>
</dbReference>
<evidence type="ECO:0000256" key="1">
    <source>
        <dbReference type="SAM" id="MobiDB-lite"/>
    </source>
</evidence>
<dbReference type="CDD" id="cd00067">
    <property type="entry name" value="GAL4"/>
    <property type="match status" value="1"/>
</dbReference>
<evidence type="ECO:0000313" key="3">
    <source>
        <dbReference type="EMBL" id="KAG7666128.1"/>
    </source>
</evidence>
<dbReference type="GO" id="GO:0000981">
    <property type="term" value="F:DNA-binding transcription factor activity, RNA polymerase II-specific"/>
    <property type="evidence" value="ECO:0007669"/>
    <property type="project" value="InterPro"/>
</dbReference>
<dbReference type="GeneID" id="73467185"/>
<dbReference type="InterPro" id="IPR001138">
    <property type="entry name" value="Zn2Cys6_DnaBD"/>
</dbReference>
<accession>A0A8J5QTX4</accession>
<dbReference type="InterPro" id="IPR052400">
    <property type="entry name" value="Zn2-C6_fungal_TF"/>
</dbReference>
<dbReference type="PANTHER" id="PTHR47657">
    <property type="entry name" value="STEROL REGULATORY ELEMENT-BINDING PROTEIN ECM22"/>
    <property type="match status" value="1"/>
</dbReference>
<dbReference type="Pfam" id="PF00172">
    <property type="entry name" value="Zn_clus"/>
    <property type="match status" value="1"/>
</dbReference>
<dbReference type="GO" id="GO:0008270">
    <property type="term" value="F:zinc ion binding"/>
    <property type="evidence" value="ECO:0007669"/>
    <property type="project" value="InterPro"/>
</dbReference>
<dbReference type="OrthoDB" id="3546279at2759"/>
<dbReference type="PROSITE" id="PS50048">
    <property type="entry name" value="ZN2_CY6_FUNGAL_2"/>
    <property type="match status" value="1"/>
</dbReference>
<feature type="compositionally biased region" description="Low complexity" evidence="1">
    <location>
        <begin position="80"/>
        <end position="94"/>
    </location>
</feature>
<name>A0A8J5QTX4_9ASCO</name>
<protein>
    <recommendedName>
        <fullName evidence="2">Zn(2)-C6 fungal-type domain-containing protein</fullName>
    </recommendedName>
</protein>
<organism evidence="3 4">
    <name type="scientific">[Candida] subhashii</name>
    <dbReference type="NCBI Taxonomy" id="561895"/>
    <lineage>
        <taxon>Eukaryota</taxon>
        <taxon>Fungi</taxon>
        <taxon>Dikarya</taxon>
        <taxon>Ascomycota</taxon>
        <taxon>Saccharomycotina</taxon>
        <taxon>Pichiomycetes</taxon>
        <taxon>Debaryomycetaceae</taxon>
        <taxon>Spathaspora</taxon>
    </lineage>
</organism>
<sequence>MTAAPKKRSRNGCFSCKKLRIKCDEAKPRCEYCVHTNRECIYPVPKSSIGSSRSQSPVTPMVSNSLSTLDSMDFLGEGMSSSSLNTSNSSPMSPVEDSNPSSYFGEDPDLLEDILPRSPNPTSDLMLTQASSLLGISRFELKLVDFFNRECINLLSFGVNRGVQRTWEFEVPHIFLQSELLRQSIFSFSAIGLMTTLNIGIDELYYQDNNDIAQLQLSHKSARDYLFTKTTDYFMNALAETTKSVALGPNISPLRAKELFTSSILIFAYLGIHPHKLLPLISFSRTETDLISITKGMRTVFVECVPIIARTELHQLLLWGDNQEIISPPHNFKSSPYPIIKTLRDDLYALVGNSSLDLETMDKIEIYKSGIEYLNKALFECMHFKFPIPLYRWVLLLPNEFRELLYIQDEFTLRLLFIFSCLCSICRFQLYDENNMWNDYVEWYVNGYKRGYLGDTGGLDACLYELAMVKKFRFDQFDRIGHFDPVVEFGLIDAMI</sequence>
<dbReference type="RefSeq" id="XP_049266360.1">
    <property type="nucleotide sequence ID" value="XM_049407764.1"/>
</dbReference>
<dbReference type="PROSITE" id="PS00463">
    <property type="entry name" value="ZN2_CY6_FUNGAL_1"/>
    <property type="match status" value="1"/>
</dbReference>
<keyword evidence="4" id="KW-1185">Reference proteome</keyword>
<comment type="caution">
    <text evidence="3">The sequence shown here is derived from an EMBL/GenBank/DDBJ whole genome shotgun (WGS) entry which is preliminary data.</text>
</comment>
<evidence type="ECO:0000259" key="2">
    <source>
        <dbReference type="PROSITE" id="PS50048"/>
    </source>
</evidence>